<dbReference type="EMBL" id="JAHRHJ020000007">
    <property type="protein sequence ID" value="KAH9308393.1"/>
    <property type="molecule type" value="Genomic_DNA"/>
</dbReference>
<gene>
    <name evidence="2" type="ORF">KI387_036304</name>
</gene>
<evidence type="ECO:0000313" key="3">
    <source>
        <dbReference type="Proteomes" id="UP000824469"/>
    </source>
</evidence>
<dbReference type="Proteomes" id="UP000824469">
    <property type="component" value="Unassembled WGS sequence"/>
</dbReference>
<dbReference type="Pfam" id="PF04937">
    <property type="entry name" value="DUF659"/>
    <property type="match status" value="1"/>
</dbReference>
<accession>A0AA38FRK4</accession>
<proteinExistence type="predicted"/>
<organism evidence="2 3">
    <name type="scientific">Taxus chinensis</name>
    <name type="common">Chinese yew</name>
    <name type="synonym">Taxus wallichiana var. chinensis</name>
    <dbReference type="NCBI Taxonomy" id="29808"/>
    <lineage>
        <taxon>Eukaryota</taxon>
        <taxon>Viridiplantae</taxon>
        <taxon>Streptophyta</taxon>
        <taxon>Embryophyta</taxon>
        <taxon>Tracheophyta</taxon>
        <taxon>Spermatophyta</taxon>
        <taxon>Pinopsida</taxon>
        <taxon>Pinidae</taxon>
        <taxon>Conifers II</taxon>
        <taxon>Cupressales</taxon>
        <taxon>Taxaceae</taxon>
        <taxon>Taxus</taxon>
    </lineage>
</organism>
<comment type="caution">
    <text evidence="2">The sequence shown here is derived from an EMBL/GenBank/DDBJ whole genome shotgun (WGS) entry which is preliminary data.</text>
</comment>
<evidence type="ECO:0000313" key="2">
    <source>
        <dbReference type="EMBL" id="KAH9308393.1"/>
    </source>
</evidence>
<keyword evidence="3" id="KW-1185">Reference proteome</keyword>
<evidence type="ECO:0000259" key="1">
    <source>
        <dbReference type="Pfam" id="PF04937"/>
    </source>
</evidence>
<reference evidence="2 3" key="1">
    <citation type="journal article" date="2021" name="Nat. Plants">
        <title>The Taxus genome provides insights into paclitaxel biosynthesis.</title>
        <authorList>
            <person name="Xiong X."/>
            <person name="Gou J."/>
            <person name="Liao Q."/>
            <person name="Li Y."/>
            <person name="Zhou Q."/>
            <person name="Bi G."/>
            <person name="Li C."/>
            <person name="Du R."/>
            <person name="Wang X."/>
            <person name="Sun T."/>
            <person name="Guo L."/>
            <person name="Liang H."/>
            <person name="Lu P."/>
            <person name="Wu Y."/>
            <person name="Zhang Z."/>
            <person name="Ro D.K."/>
            <person name="Shang Y."/>
            <person name="Huang S."/>
            <person name="Yan J."/>
        </authorList>
    </citation>
    <scope>NUCLEOTIDE SEQUENCE [LARGE SCALE GENOMIC DNA]</scope>
    <source>
        <strain evidence="2">Ta-2019</strain>
    </source>
</reference>
<feature type="domain" description="DUF659" evidence="1">
    <location>
        <begin position="1"/>
        <end position="46"/>
    </location>
</feature>
<protein>
    <recommendedName>
        <fullName evidence="1">DUF659 domain-containing protein</fullName>
    </recommendedName>
</protein>
<feature type="non-terminal residue" evidence="2">
    <location>
        <position position="76"/>
    </location>
</feature>
<sequence length="76" mass="8450">NATTYVAAGRLLQERHPSLFWTPCAAHCIDLLLEDIGKIDWVSEPLVRVLRLVDGEQNPMGFLVGGLGREYPKSSK</sequence>
<dbReference type="InterPro" id="IPR007021">
    <property type="entry name" value="DUF659"/>
</dbReference>
<dbReference type="AlphaFoldDB" id="A0AA38FRK4"/>
<name>A0AA38FRK4_TAXCH</name>
<feature type="non-terminal residue" evidence="2">
    <location>
        <position position="1"/>
    </location>
</feature>